<dbReference type="InterPro" id="IPR043128">
    <property type="entry name" value="Rev_trsase/Diguanyl_cyclase"/>
</dbReference>
<keyword evidence="3" id="KW-0808">Transferase</keyword>
<dbReference type="EMBL" id="JBANFI010000005">
    <property type="protein sequence ID" value="MFK7161129.1"/>
    <property type="molecule type" value="Genomic_DNA"/>
</dbReference>
<dbReference type="Gene3D" id="3.30.70.270">
    <property type="match status" value="1"/>
</dbReference>
<gene>
    <name evidence="3" type="ORF">V6U78_08780</name>
</gene>
<comment type="caution">
    <text evidence="3">The sequence shown here is derived from an EMBL/GenBank/DDBJ whole genome shotgun (WGS) entry which is preliminary data.</text>
</comment>
<dbReference type="RefSeq" id="WP_405339527.1">
    <property type="nucleotide sequence ID" value="NZ_JBANFI010000005.1"/>
</dbReference>
<keyword evidence="1" id="KW-0812">Transmembrane</keyword>
<dbReference type="Proteomes" id="UP001621714">
    <property type="component" value="Unassembled WGS sequence"/>
</dbReference>
<sequence>MTPSSFSALKQRVLLISLSGMLITGLLIGVITSWPLYQAIRTNLLQSTQYQLQTQSLLMNHLFEQSHALAAQLASRTEVRRRLLAYHQQALSLAELQEFSIPRLRDALDSSTRLAGLIRFDQQGNAVIQIGQQPDLPLATHLYPAIGEQPTSYLIQQDNQLGDWLVVTPLYEEGQRIGTDWLLLQTDALLAALQPVHHQGEFSLIDHKQALRWTFSADHLVSQPLSADNHSAALNLALSLEHFSLELHQAAQDLHSFSLKQLFWPSSLLLLLLISSAGLLVRVLRPLLEEAVYQAARLEAQQRSVQHQADHDALTGLPNRSLLERRITLALTNQRPLALLFMDLDHFKEVNDQLGHAMGDQLLKRVGERLSHLIRQQDTLGRLGGDEFLILLEEPSHDALACQLAQRIIDALTQPFQLGEHQVRIGVSIGISQAPLDATDKASLIHAADQAMYQAKAAGRNRWRKAKPD</sequence>
<dbReference type="InterPro" id="IPR052163">
    <property type="entry name" value="DGC-Regulatory_Protein"/>
</dbReference>
<feature type="domain" description="GGDEF" evidence="2">
    <location>
        <begin position="335"/>
        <end position="468"/>
    </location>
</feature>
<accession>A0ABW8PXX2</accession>
<reference evidence="3 4" key="1">
    <citation type="submission" date="2024-02" db="EMBL/GenBank/DDBJ databases">
        <title>Marinospirillum sp. MEB 164 isolated from Lonar lake sediment.</title>
        <authorList>
            <person name="Joshi A."/>
            <person name="Thite S."/>
        </authorList>
    </citation>
    <scope>NUCLEOTIDE SEQUENCE [LARGE SCALE GENOMIC DNA]</scope>
    <source>
        <strain evidence="3 4">MEB164</strain>
    </source>
</reference>
<dbReference type="SUPFAM" id="SSF55073">
    <property type="entry name" value="Nucleotide cyclase"/>
    <property type="match status" value="1"/>
</dbReference>
<dbReference type="Pfam" id="PF00990">
    <property type="entry name" value="GGDEF"/>
    <property type="match status" value="1"/>
</dbReference>
<evidence type="ECO:0000259" key="2">
    <source>
        <dbReference type="PROSITE" id="PS50887"/>
    </source>
</evidence>
<keyword evidence="4" id="KW-1185">Reference proteome</keyword>
<name>A0ABW8PXX2_9GAMM</name>
<evidence type="ECO:0000313" key="3">
    <source>
        <dbReference type="EMBL" id="MFK7161129.1"/>
    </source>
</evidence>
<keyword evidence="3" id="KW-0548">Nucleotidyltransferase</keyword>
<evidence type="ECO:0000313" key="4">
    <source>
        <dbReference type="Proteomes" id="UP001621714"/>
    </source>
</evidence>
<dbReference type="NCBIfam" id="TIGR00254">
    <property type="entry name" value="GGDEF"/>
    <property type="match status" value="1"/>
</dbReference>
<dbReference type="EC" id="2.7.7.65" evidence="3"/>
<protein>
    <submittedName>
        <fullName evidence="3">GGDEF domain-containing protein</fullName>
        <ecNumber evidence="3">2.7.7.65</ecNumber>
    </submittedName>
</protein>
<feature type="transmembrane region" description="Helical" evidence="1">
    <location>
        <begin position="12"/>
        <end position="37"/>
    </location>
</feature>
<dbReference type="InterPro" id="IPR029787">
    <property type="entry name" value="Nucleotide_cyclase"/>
</dbReference>
<dbReference type="SMART" id="SM00267">
    <property type="entry name" value="GGDEF"/>
    <property type="match status" value="1"/>
</dbReference>
<dbReference type="GO" id="GO:0052621">
    <property type="term" value="F:diguanylate cyclase activity"/>
    <property type="evidence" value="ECO:0007669"/>
    <property type="project" value="UniProtKB-EC"/>
</dbReference>
<dbReference type="CDD" id="cd01949">
    <property type="entry name" value="GGDEF"/>
    <property type="match status" value="1"/>
</dbReference>
<evidence type="ECO:0000256" key="1">
    <source>
        <dbReference type="SAM" id="Phobius"/>
    </source>
</evidence>
<keyword evidence="1" id="KW-1133">Transmembrane helix</keyword>
<dbReference type="PROSITE" id="PS50887">
    <property type="entry name" value="GGDEF"/>
    <property type="match status" value="1"/>
</dbReference>
<dbReference type="PANTHER" id="PTHR46663">
    <property type="entry name" value="DIGUANYLATE CYCLASE DGCT-RELATED"/>
    <property type="match status" value="1"/>
</dbReference>
<keyword evidence="1" id="KW-0472">Membrane</keyword>
<proteinExistence type="predicted"/>
<organism evidence="3 4">
    <name type="scientific">Marinospirillum alkalitolerans</name>
    <dbReference type="NCBI Taxonomy" id="3123374"/>
    <lineage>
        <taxon>Bacteria</taxon>
        <taxon>Pseudomonadati</taxon>
        <taxon>Pseudomonadota</taxon>
        <taxon>Gammaproteobacteria</taxon>
        <taxon>Oceanospirillales</taxon>
        <taxon>Oceanospirillaceae</taxon>
        <taxon>Marinospirillum</taxon>
    </lineage>
</organism>
<dbReference type="InterPro" id="IPR000160">
    <property type="entry name" value="GGDEF_dom"/>
</dbReference>
<dbReference type="PANTHER" id="PTHR46663:SF2">
    <property type="entry name" value="GGDEF DOMAIN-CONTAINING PROTEIN"/>
    <property type="match status" value="1"/>
</dbReference>